<accession>A0AAD7RCY1</accession>
<feature type="domain" description="UPAR/Ly6" evidence="2">
    <location>
        <begin position="20"/>
        <end position="102"/>
    </location>
</feature>
<dbReference type="Pfam" id="PF00021">
    <property type="entry name" value="UPAR_LY6"/>
    <property type="match status" value="1"/>
</dbReference>
<dbReference type="Gene3D" id="2.10.60.10">
    <property type="entry name" value="CD59"/>
    <property type="match status" value="1"/>
</dbReference>
<evidence type="ECO:0000259" key="2">
    <source>
        <dbReference type="Pfam" id="PF00021"/>
    </source>
</evidence>
<keyword evidence="1" id="KW-0732">Signal</keyword>
<dbReference type="InterPro" id="IPR045860">
    <property type="entry name" value="Snake_toxin-like_sf"/>
</dbReference>
<feature type="signal peptide" evidence="1">
    <location>
        <begin position="1"/>
        <end position="20"/>
    </location>
</feature>
<protein>
    <recommendedName>
        <fullName evidence="2">UPAR/Ly6 domain-containing protein</fullName>
    </recommendedName>
</protein>
<feature type="chain" id="PRO_5042075206" description="UPAR/Ly6 domain-containing protein" evidence="1">
    <location>
        <begin position="21"/>
        <end position="130"/>
    </location>
</feature>
<evidence type="ECO:0000256" key="1">
    <source>
        <dbReference type="SAM" id="SignalP"/>
    </source>
</evidence>
<gene>
    <name evidence="3" type="ORF">AAFF_G00250000</name>
</gene>
<name>A0AAD7RCY1_9TELE</name>
<reference evidence="3" key="1">
    <citation type="journal article" date="2023" name="Science">
        <title>Genome structures resolve the early diversification of teleost fishes.</title>
        <authorList>
            <person name="Parey E."/>
            <person name="Louis A."/>
            <person name="Montfort J."/>
            <person name="Bouchez O."/>
            <person name="Roques C."/>
            <person name="Iampietro C."/>
            <person name="Lluch J."/>
            <person name="Castinel A."/>
            <person name="Donnadieu C."/>
            <person name="Desvignes T."/>
            <person name="Floi Bucao C."/>
            <person name="Jouanno E."/>
            <person name="Wen M."/>
            <person name="Mejri S."/>
            <person name="Dirks R."/>
            <person name="Jansen H."/>
            <person name="Henkel C."/>
            <person name="Chen W.J."/>
            <person name="Zahm M."/>
            <person name="Cabau C."/>
            <person name="Klopp C."/>
            <person name="Thompson A.W."/>
            <person name="Robinson-Rechavi M."/>
            <person name="Braasch I."/>
            <person name="Lecointre G."/>
            <person name="Bobe J."/>
            <person name="Postlethwait J.H."/>
            <person name="Berthelot C."/>
            <person name="Roest Crollius H."/>
            <person name="Guiguen Y."/>
        </authorList>
    </citation>
    <scope>NUCLEOTIDE SEQUENCE</scope>
    <source>
        <strain evidence="3">NC1722</strain>
    </source>
</reference>
<dbReference type="SUPFAM" id="SSF57302">
    <property type="entry name" value="Snake toxin-like"/>
    <property type="match status" value="1"/>
</dbReference>
<comment type="caution">
    <text evidence="3">The sequence shown here is derived from an EMBL/GenBank/DDBJ whole genome shotgun (WGS) entry which is preliminary data.</text>
</comment>
<dbReference type="AlphaFoldDB" id="A0AAD7RCY1"/>
<keyword evidence="4" id="KW-1185">Reference proteome</keyword>
<organism evidence="3 4">
    <name type="scientific">Aldrovandia affinis</name>
    <dbReference type="NCBI Taxonomy" id="143900"/>
    <lineage>
        <taxon>Eukaryota</taxon>
        <taxon>Metazoa</taxon>
        <taxon>Chordata</taxon>
        <taxon>Craniata</taxon>
        <taxon>Vertebrata</taxon>
        <taxon>Euteleostomi</taxon>
        <taxon>Actinopterygii</taxon>
        <taxon>Neopterygii</taxon>
        <taxon>Teleostei</taxon>
        <taxon>Notacanthiformes</taxon>
        <taxon>Halosauridae</taxon>
        <taxon>Aldrovandia</taxon>
    </lineage>
</organism>
<sequence>MTKLLFGIFAVAASLVIVESLICNRCRAGLLGKCLVSGTINCSAVQNNCFTGKAAFKSIPDFIGFYTQGCLDSFSCNKSTTGTILGASYNSTLRCCSTNRCTPSGGASTVQLSLTAAAALLVSLWSGVRC</sequence>
<evidence type="ECO:0000313" key="3">
    <source>
        <dbReference type="EMBL" id="KAJ8377937.1"/>
    </source>
</evidence>
<dbReference type="EMBL" id="JAINUG010000336">
    <property type="protein sequence ID" value="KAJ8377937.1"/>
    <property type="molecule type" value="Genomic_DNA"/>
</dbReference>
<dbReference type="Proteomes" id="UP001221898">
    <property type="component" value="Unassembled WGS sequence"/>
</dbReference>
<proteinExistence type="predicted"/>
<dbReference type="InterPro" id="IPR016054">
    <property type="entry name" value="LY6_UPA_recep-like"/>
</dbReference>
<evidence type="ECO:0000313" key="4">
    <source>
        <dbReference type="Proteomes" id="UP001221898"/>
    </source>
</evidence>